<dbReference type="InterPro" id="IPR005297">
    <property type="entry name" value="Lipoprotein_repeat"/>
</dbReference>
<keyword evidence="3" id="KW-1185">Reference proteome</keyword>
<dbReference type="PANTHER" id="PTHR39335:SF1">
    <property type="entry name" value="BLL4220 PROTEIN"/>
    <property type="match status" value="1"/>
</dbReference>
<accession>A0A1Y5SYY3</accession>
<feature type="chain" id="PRO_5010984537" description="Lipoprotein with Yx(FWY)xxD motif" evidence="1">
    <location>
        <begin position="24"/>
        <end position="148"/>
    </location>
</feature>
<evidence type="ECO:0000313" key="2">
    <source>
        <dbReference type="EMBL" id="SLN51544.1"/>
    </source>
</evidence>
<organism evidence="2 3">
    <name type="scientific">Palleronia marisminoris</name>
    <dbReference type="NCBI Taxonomy" id="315423"/>
    <lineage>
        <taxon>Bacteria</taxon>
        <taxon>Pseudomonadati</taxon>
        <taxon>Pseudomonadota</taxon>
        <taxon>Alphaproteobacteria</taxon>
        <taxon>Rhodobacterales</taxon>
        <taxon>Roseobacteraceae</taxon>
        <taxon>Palleronia</taxon>
    </lineage>
</organism>
<dbReference type="PANTHER" id="PTHR39335">
    <property type="entry name" value="BLL4220 PROTEIN"/>
    <property type="match status" value="1"/>
</dbReference>
<name>A0A1Y5SYY3_9RHOB</name>
<evidence type="ECO:0000256" key="1">
    <source>
        <dbReference type="SAM" id="SignalP"/>
    </source>
</evidence>
<dbReference type="Proteomes" id="UP000193870">
    <property type="component" value="Unassembled WGS sequence"/>
</dbReference>
<dbReference type="GO" id="GO:0043448">
    <property type="term" value="P:alkane catabolic process"/>
    <property type="evidence" value="ECO:0007669"/>
    <property type="project" value="TreeGrafter"/>
</dbReference>
<reference evidence="2 3" key="1">
    <citation type="submission" date="2017-03" db="EMBL/GenBank/DDBJ databases">
        <authorList>
            <person name="Afonso C.L."/>
            <person name="Miller P.J."/>
            <person name="Scott M.A."/>
            <person name="Spackman E."/>
            <person name="Goraichik I."/>
            <person name="Dimitrov K.M."/>
            <person name="Suarez D.L."/>
            <person name="Swayne D.E."/>
        </authorList>
    </citation>
    <scope>NUCLEOTIDE SEQUENCE [LARGE SCALE GENOMIC DNA]</scope>
    <source>
        <strain evidence="2 3">CECT 7066</strain>
    </source>
</reference>
<dbReference type="OrthoDB" id="9800666at2"/>
<evidence type="ECO:0008006" key="4">
    <source>
        <dbReference type="Google" id="ProtNLM"/>
    </source>
</evidence>
<gene>
    <name evidence="2" type="ORF">PAM7066_02354</name>
</gene>
<dbReference type="RefSeq" id="WP_085854321.1">
    <property type="nucleotide sequence ID" value="NZ_FOPF01000006.1"/>
</dbReference>
<feature type="signal peptide" evidence="1">
    <location>
        <begin position="1"/>
        <end position="23"/>
    </location>
</feature>
<sequence>MRMLLSMSGAALAATIFAGAALAQDAASVTVAESGDYGQYLADAEGNALYLFTNDTQATNGTEASISCEGDCLQNWPLFTTSGDPTAGEGVDAEMLGTVAQGEETVVTYNGWPLYYFAGDEAAGDTAGQARGDVWYLVSPGGEMIAGE</sequence>
<dbReference type="Pfam" id="PF03640">
    <property type="entry name" value="Lipoprotein_15"/>
    <property type="match status" value="2"/>
</dbReference>
<proteinExistence type="predicted"/>
<dbReference type="AlphaFoldDB" id="A0A1Y5SYY3"/>
<dbReference type="EMBL" id="FWFV01000006">
    <property type="protein sequence ID" value="SLN51544.1"/>
    <property type="molecule type" value="Genomic_DNA"/>
</dbReference>
<dbReference type="STRING" id="315423.SAMN04488020_106121"/>
<evidence type="ECO:0000313" key="3">
    <source>
        <dbReference type="Proteomes" id="UP000193870"/>
    </source>
</evidence>
<protein>
    <recommendedName>
        <fullName evidence="4">Lipoprotein with Yx(FWY)xxD motif</fullName>
    </recommendedName>
</protein>
<keyword evidence="1" id="KW-0732">Signal</keyword>